<dbReference type="AlphaFoldDB" id="A0A2R6A7P2"/>
<dbReference type="InterPro" id="IPR046867">
    <property type="entry name" value="AldOxase/xan_DH_MoCoBD2"/>
</dbReference>
<dbReference type="InterPro" id="IPR016208">
    <property type="entry name" value="Ald_Oxase/xanthine_DH-like"/>
</dbReference>
<evidence type="ECO:0000256" key="2">
    <source>
        <dbReference type="ARBA" id="ARBA00023002"/>
    </source>
</evidence>
<proteinExistence type="predicted"/>
<evidence type="ECO:0000313" key="4">
    <source>
        <dbReference type="EMBL" id="PSN82369.1"/>
    </source>
</evidence>
<dbReference type="PANTHER" id="PTHR11908">
    <property type="entry name" value="XANTHINE DEHYDROGENASE"/>
    <property type="match status" value="1"/>
</dbReference>
<sequence>MVTQQIQTKKIVMVGKAVLRKEDEEVLLGRATYTSDISFPDILYVGILRSPVAHAKIIKVDLSKALKIPGVVFAISGQDLLKLNFVKPLAPFPFQSHNPFQKSNPAIKFFNHYCLAIDKVRFEGEPIAAVAAISPEIAEDALEEIDAEFEPLQPVTDVQKAIEPNATLLYEEWGDNIALRFRVSGGDVEKAFKEADIIIEDEIRMSRSTGTPLETRSVIAKYDSKSKTLTLWDSTQIPHNVANLIKKTLKIEGLKVRVIQPRVGGGFGQKWGFYPEEVLIPLISILTEKPAKWVENRTEHMHSTSHAREQIHKIRVGVKKDGTILGLEDTILADIGVAYPYGGLASIVTTAYFVPGAYKIQNYKAEVLGIVTNKTPFGAHRGFGKAEAAFVIERLIDIIATRLSMDPNELRIKNFIRPEDFPYRSVTGPRYDSGNYKTALGRAMELGKYQLWRRKQAELRSQGRYIGIGTALVIEPSSSTRMGSYNAGYYSVRIRIDPDATVNVFLSGGEEGQGHKTSVSQIVSEELQIPFENINVFEGDSLLCPIGSGSYSSRFSVVGASAVIMACRILKEKILEIASNILKQEKDELELIDGKVISQKNGSFVTIEEIAKTAYHEIYKLPNNFEPGLEILYHYIDPNIDFYTDDFGRVGMFSSFPYDAEMAVVEVDPDTGFIKILEFVSVHDCGKMINPLIVERQHLGALAHGFGTALYEELVYNSDGQLLNSNFMNYLVPTSQEIPFVTMDHIVTPNPFTPGGFKGTGETGAVGPPASLANAVEDALQPLGIKIRKVPLSPVYIRQLIREAKTKT</sequence>
<name>A0A2R6A7P2_9ARCH</name>
<dbReference type="Gene3D" id="3.30.365.10">
    <property type="entry name" value="Aldehyde oxidase/xanthine dehydrogenase, molybdopterin binding domain"/>
    <property type="match status" value="4"/>
</dbReference>
<feature type="domain" description="Aldehyde oxidase/xanthine dehydrogenase a/b hammerhead" evidence="3">
    <location>
        <begin position="28"/>
        <end position="153"/>
    </location>
</feature>
<dbReference type="EMBL" id="NEXC01000079">
    <property type="protein sequence ID" value="PSN82369.1"/>
    <property type="molecule type" value="Genomic_DNA"/>
</dbReference>
<dbReference type="InterPro" id="IPR037165">
    <property type="entry name" value="AldOxase/xan_DH_Mopterin-bd_sf"/>
</dbReference>
<protein>
    <recommendedName>
        <fullName evidence="3">Aldehyde oxidase/xanthine dehydrogenase a/b hammerhead domain-containing protein</fullName>
    </recommendedName>
</protein>
<dbReference type="Pfam" id="PF02738">
    <property type="entry name" value="MoCoBD_1"/>
    <property type="match status" value="1"/>
</dbReference>
<comment type="caution">
    <text evidence="4">The sequence shown here is derived from an EMBL/GenBank/DDBJ whole genome shotgun (WGS) entry which is preliminary data.</text>
</comment>
<organism evidence="4 5">
    <name type="scientific">Candidatus Marsarchaeota G1 archaeon OSP_D</name>
    <dbReference type="NCBI Taxonomy" id="1978155"/>
    <lineage>
        <taxon>Archaea</taxon>
        <taxon>Candidatus Marsarchaeota</taxon>
        <taxon>Candidatus Marsarchaeota group 1</taxon>
    </lineage>
</organism>
<dbReference type="GO" id="GO:0005506">
    <property type="term" value="F:iron ion binding"/>
    <property type="evidence" value="ECO:0007669"/>
    <property type="project" value="InterPro"/>
</dbReference>
<accession>A0A2R6A7P2</accession>
<dbReference type="SUPFAM" id="SSF56003">
    <property type="entry name" value="Molybdenum cofactor-binding domain"/>
    <property type="match status" value="1"/>
</dbReference>
<dbReference type="Pfam" id="PF20256">
    <property type="entry name" value="MoCoBD_2"/>
    <property type="match status" value="1"/>
</dbReference>
<dbReference type="GO" id="GO:0016491">
    <property type="term" value="F:oxidoreductase activity"/>
    <property type="evidence" value="ECO:0007669"/>
    <property type="project" value="UniProtKB-KW"/>
</dbReference>
<dbReference type="InterPro" id="IPR008274">
    <property type="entry name" value="AldOxase/xan_DH_MoCoBD1"/>
</dbReference>
<dbReference type="InterPro" id="IPR000674">
    <property type="entry name" value="Ald_Oxase/Xan_DH_a/b"/>
</dbReference>
<dbReference type="Proteomes" id="UP000240880">
    <property type="component" value="Unassembled WGS sequence"/>
</dbReference>
<evidence type="ECO:0000313" key="5">
    <source>
        <dbReference type="Proteomes" id="UP000240880"/>
    </source>
</evidence>
<dbReference type="InterPro" id="IPR036856">
    <property type="entry name" value="Ald_Oxase/Xan_DH_a/b_sf"/>
</dbReference>
<keyword evidence="1" id="KW-0500">Molybdenum</keyword>
<keyword evidence="2" id="KW-0560">Oxidoreductase</keyword>
<dbReference type="Gene3D" id="3.90.1170.50">
    <property type="entry name" value="Aldehyde oxidase/xanthine dehydrogenase, a/b hammerhead"/>
    <property type="match status" value="1"/>
</dbReference>
<evidence type="ECO:0000256" key="1">
    <source>
        <dbReference type="ARBA" id="ARBA00022505"/>
    </source>
</evidence>
<dbReference type="SUPFAM" id="SSF54665">
    <property type="entry name" value="CO dehydrogenase molybdoprotein N-domain-like"/>
    <property type="match status" value="1"/>
</dbReference>
<reference evidence="4 5" key="1">
    <citation type="submission" date="2017-04" db="EMBL/GenBank/DDBJ databases">
        <title>Novel microbial lineages endemic to geothermal iron-oxide mats fill important gaps in the evolutionary history of Archaea.</title>
        <authorList>
            <person name="Jay Z.J."/>
            <person name="Beam J.P."/>
            <person name="Dlakic M."/>
            <person name="Rusch D.B."/>
            <person name="Kozubal M.A."/>
            <person name="Inskeep W.P."/>
        </authorList>
    </citation>
    <scope>NUCLEOTIDE SEQUENCE [LARGE SCALE GENOMIC DNA]</scope>
    <source>
        <strain evidence="4">OSP_D</strain>
    </source>
</reference>
<dbReference type="PANTHER" id="PTHR11908:SF132">
    <property type="entry name" value="ALDEHYDE OXIDASE 1-RELATED"/>
    <property type="match status" value="1"/>
</dbReference>
<dbReference type="Pfam" id="PF01315">
    <property type="entry name" value="Ald_Xan_dh_C"/>
    <property type="match status" value="1"/>
</dbReference>
<dbReference type="SMART" id="SM01008">
    <property type="entry name" value="Ald_Xan_dh_C"/>
    <property type="match status" value="1"/>
</dbReference>
<gene>
    <name evidence="4" type="ORF">B9Q01_08240</name>
</gene>
<evidence type="ECO:0000259" key="3">
    <source>
        <dbReference type="SMART" id="SM01008"/>
    </source>
</evidence>